<dbReference type="RefSeq" id="WP_134780881.1">
    <property type="nucleotide sequence ID" value="NZ_SPDS01000002.1"/>
</dbReference>
<dbReference type="SUPFAM" id="SSF109854">
    <property type="entry name" value="DinB/YfiT-like putative metalloenzymes"/>
    <property type="match status" value="1"/>
</dbReference>
<dbReference type="AlphaFoldDB" id="A0A4Y8TW53"/>
<proteinExistence type="predicted"/>
<dbReference type="Pfam" id="PF11716">
    <property type="entry name" value="MDMPI_N"/>
    <property type="match status" value="1"/>
</dbReference>
<keyword evidence="2" id="KW-0413">Isomerase</keyword>
<evidence type="ECO:0000313" key="2">
    <source>
        <dbReference type="EMBL" id="TFH55069.1"/>
    </source>
</evidence>
<dbReference type="Gene3D" id="1.20.120.450">
    <property type="entry name" value="dinb family like domain"/>
    <property type="match status" value="1"/>
</dbReference>
<accession>A0A4Y8TW53</accession>
<keyword evidence="2" id="KW-0670">Pyruvate</keyword>
<dbReference type="GO" id="GO:0046872">
    <property type="term" value="F:metal ion binding"/>
    <property type="evidence" value="ECO:0007669"/>
    <property type="project" value="InterPro"/>
</dbReference>
<organism evidence="2 3">
    <name type="scientific">Glutamicibacter arilaitensis</name>
    <dbReference type="NCBI Taxonomy" id="256701"/>
    <lineage>
        <taxon>Bacteria</taxon>
        <taxon>Bacillati</taxon>
        <taxon>Actinomycetota</taxon>
        <taxon>Actinomycetes</taxon>
        <taxon>Micrococcales</taxon>
        <taxon>Micrococcaceae</taxon>
        <taxon>Glutamicibacter</taxon>
    </lineage>
</organism>
<evidence type="ECO:0000259" key="1">
    <source>
        <dbReference type="Pfam" id="PF11716"/>
    </source>
</evidence>
<protein>
    <submittedName>
        <fullName evidence="2">Maleylpyruvate isomerase family mycothiol-dependent enzyme</fullName>
    </submittedName>
</protein>
<feature type="domain" description="Mycothiol-dependent maleylpyruvate isomerase metal-binding" evidence="1">
    <location>
        <begin position="10"/>
        <end position="61"/>
    </location>
</feature>
<sequence length="209" mass="22756">MDTTQLWSLVRAERETLCEFLGNLDQSHWQQESLCPPWTVRHIVAHIAAAGSTATGTWLANMLRSGFNTDRHNARLLEKFLGDSPDQTFDNFQNSCGNSIAALNSVPALLGEVVVHSQDIAVPLGITLQPGAESVREVAEFFVSDNFAVNSKTLAKGLKIVAVDQEFAVGTGPEVRGKLLDIVMVLAGRRHGLPQLEGDGVQELQRRLG</sequence>
<dbReference type="InterPro" id="IPR034660">
    <property type="entry name" value="DinB/YfiT-like"/>
</dbReference>
<gene>
    <name evidence="2" type="ORF">EXY26_13985</name>
</gene>
<name>A0A4Y8TW53_9MICC</name>
<dbReference type="InterPro" id="IPR024344">
    <property type="entry name" value="MDMPI_metal-binding"/>
</dbReference>
<dbReference type="Proteomes" id="UP000297638">
    <property type="component" value="Unassembled WGS sequence"/>
</dbReference>
<dbReference type="GO" id="GO:0016853">
    <property type="term" value="F:isomerase activity"/>
    <property type="evidence" value="ECO:0007669"/>
    <property type="project" value="UniProtKB-KW"/>
</dbReference>
<comment type="caution">
    <text evidence="2">The sequence shown here is derived from an EMBL/GenBank/DDBJ whole genome shotgun (WGS) entry which is preliminary data.</text>
</comment>
<dbReference type="EMBL" id="SPDS01000002">
    <property type="protein sequence ID" value="TFH55069.1"/>
    <property type="molecule type" value="Genomic_DNA"/>
</dbReference>
<reference evidence="2 3" key="1">
    <citation type="submission" date="2019-03" db="EMBL/GenBank/DDBJ databases">
        <title>Glutamicibacter sp. LJH19 genome.</title>
        <authorList>
            <person name="Sinai Borker S."/>
            <person name="Kumar R."/>
        </authorList>
    </citation>
    <scope>NUCLEOTIDE SEQUENCE [LARGE SCALE GENOMIC DNA]</scope>
    <source>
        <strain evidence="2 3">LJH19</strain>
    </source>
</reference>
<dbReference type="InterPro" id="IPR017517">
    <property type="entry name" value="Maleyloyr_isom"/>
</dbReference>
<evidence type="ECO:0000313" key="3">
    <source>
        <dbReference type="Proteomes" id="UP000297638"/>
    </source>
</evidence>
<dbReference type="NCBIfam" id="TIGR03083">
    <property type="entry name" value="maleylpyruvate isomerase family mycothiol-dependent enzyme"/>
    <property type="match status" value="1"/>
</dbReference>